<evidence type="ECO:0000256" key="1">
    <source>
        <dbReference type="SAM" id="SignalP"/>
    </source>
</evidence>
<dbReference type="AlphaFoldDB" id="A0A1I2STE9"/>
<organism evidence="2 3">
    <name type="scientific">Pedobacter insulae</name>
    <dbReference type="NCBI Taxonomy" id="414048"/>
    <lineage>
        <taxon>Bacteria</taxon>
        <taxon>Pseudomonadati</taxon>
        <taxon>Bacteroidota</taxon>
        <taxon>Sphingobacteriia</taxon>
        <taxon>Sphingobacteriales</taxon>
        <taxon>Sphingobacteriaceae</taxon>
        <taxon>Pedobacter</taxon>
    </lineage>
</organism>
<protein>
    <recommendedName>
        <fullName evidence="4">CarboxypepD_reg-like domain-containing protein</fullName>
    </recommendedName>
</protein>
<name>A0A1I2STE9_9SPHI</name>
<keyword evidence="1" id="KW-0732">Signal</keyword>
<dbReference type="InterPro" id="IPR008969">
    <property type="entry name" value="CarboxyPept-like_regulatory"/>
</dbReference>
<feature type="signal peptide" evidence="1">
    <location>
        <begin position="1"/>
        <end position="21"/>
    </location>
</feature>
<dbReference type="RefSeq" id="WP_090991546.1">
    <property type="nucleotide sequence ID" value="NZ_FOPP01000001.1"/>
</dbReference>
<dbReference type="STRING" id="414048.SAMN04489864_10144"/>
<dbReference type="Pfam" id="PF13715">
    <property type="entry name" value="CarbopepD_reg_2"/>
    <property type="match status" value="1"/>
</dbReference>
<feature type="chain" id="PRO_5011784690" description="CarboxypepD_reg-like domain-containing protein" evidence="1">
    <location>
        <begin position="22"/>
        <end position="255"/>
    </location>
</feature>
<evidence type="ECO:0008006" key="4">
    <source>
        <dbReference type="Google" id="ProtNLM"/>
    </source>
</evidence>
<evidence type="ECO:0000313" key="3">
    <source>
        <dbReference type="Proteomes" id="UP000199666"/>
    </source>
</evidence>
<dbReference type="Proteomes" id="UP000199666">
    <property type="component" value="Unassembled WGS sequence"/>
</dbReference>
<dbReference type="EMBL" id="FOPP01000001">
    <property type="protein sequence ID" value="SFG55928.1"/>
    <property type="molecule type" value="Genomic_DNA"/>
</dbReference>
<keyword evidence="3" id="KW-1185">Reference proteome</keyword>
<dbReference type="OrthoDB" id="714262at2"/>
<accession>A0A1I2STE9</accession>
<gene>
    <name evidence="2" type="ORF">SAMN04489864_10144</name>
</gene>
<evidence type="ECO:0000313" key="2">
    <source>
        <dbReference type="EMBL" id="SFG55928.1"/>
    </source>
</evidence>
<dbReference type="SUPFAM" id="SSF49464">
    <property type="entry name" value="Carboxypeptidase regulatory domain-like"/>
    <property type="match status" value="1"/>
</dbReference>
<proteinExistence type="predicted"/>
<reference evidence="2 3" key="1">
    <citation type="submission" date="2016-10" db="EMBL/GenBank/DDBJ databases">
        <authorList>
            <person name="de Groot N.N."/>
        </authorList>
    </citation>
    <scope>NUCLEOTIDE SEQUENCE [LARGE SCALE GENOMIC DNA]</scope>
    <source>
        <strain evidence="2 3">DSM 18684</strain>
    </source>
</reference>
<sequence length="255" mass="29306">MFLIRIPAICLLLSWPTLLQAQNFNGVVKDVFSRAPIENAFIITPEITVSTNSKGEFVLSNMKLGDRIAVRIMGYETTEVVISTLPDTLQIYLRQSAITLEQVMIKTNRNYKLDSLNIRKEYANTFAYKGPSFSDAFILRDPSYNSPFGFSNPRSTASLVSLNILQVFNFLGKKNKDRTKLKKVLLRDEELNYIDHTFSRVKVQSITGLEGEQLTKFIRQYRPSILSLKKMTDYELTLYIKKSYEEFSKIKTPVN</sequence>